<evidence type="ECO:0000259" key="2">
    <source>
        <dbReference type="Pfam" id="PF11716"/>
    </source>
</evidence>
<dbReference type="InterPro" id="IPR034660">
    <property type="entry name" value="DinB/YfiT-like"/>
</dbReference>
<evidence type="ECO:0000313" key="4">
    <source>
        <dbReference type="Proteomes" id="UP000277256"/>
    </source>
</evidence>
<dbReference type="AlphaFoldDB" id="A0A426UW20"/>
<feature type="domain" description="Mycothiol-dependent maleylpyruvate isomerase metal-binding" evidence="2">
    <location>
        <begin position="72"/>
        <end position="160"/>
    </location>
</feature>
<dbReference type="NCBIfam" id="TIGR03083">
    <property type="entry name" value="maleylpyruvate isomerase family mycothiol-dependent enzyme"/>
    <property type="match status" value="1"/>
</dbReference>
<reference evidence="3 4" key="1">
    <citation type="submission" date="2018-12" db="EMBL/GenBank/DDBJ databases">
        <title>Glycomyces sp. YIM 121974 draft genome.</title>
        <authorList>
            <person name="Li Q."/>
        </authorList>
    </citation>
    <scope>NUCLEOTIDE SEQUENCE [LARGE SCALE GENOMIC DNA]</scope>
    <source>
        <strain evidence="3 4">YIM 121974</strain>
    </source>
</reference>
<keyword evidence="3" id="KW-0413">Isomerase</keyword>
<dbReference type="Pfam" id="PF11716">
    <property type="entry name" value="MDMPI_N"/>
    <property type="match status" value="1"/>
</dbReference>
<dbReference type="InterPro" id="IPR017517">
    <property type="entry name" value="Maleyloyr_isom"/>
</dbReference>
<feature type="compositionally biased region" description="Basic residues" evidence="1">
    <location>
        <begin position="11"/>
        <end position="20"/>
    </location>
</feature>
<organism evidence="3 4">
    <name type="scientific">Glycomyces terrestris</name>
    <dbReference type="NCBI Taxonomy" id="2493553"/>
    <lineage>
        <taxon>Bacteria</taxon>
        <taxon>Bacillati</taxon>
        <taxon>Actinomycetota</taxon>
        <taxon>Actinomycetes</taxon>
        <taxon>Glycomycetales</taxon>
        <taxon>Glycomycetaceae</taxon>
        <taxon>Glycomyces</taxon>
    </lineage>
</organism>
<evidence type="ECO:0000313" key="3">
    <source>
        <dbReference type="EMBL" id="RRR98520.1"/>
    </source>
</evidence>
<dbReference type="EMBL" id="RSEB01000004">
    <property type="protein sequence ID" value="RRR98520.1"/>
    <property type="molecule type" value="Genomic_DNA"/>
</dbReference>
<dbReference type="GO" id="GO:0016853">
    <property type="term" value="F:isomerase activity"/>
    <property type="evidence" value="ECO:0007669"/>
    <property type="project" value="UniProtKB-KW"/>
</dbReference>
<dbReference type="InterPro" id="IPR024344">
    <property type="entry name" value="MDMPI_metal-binding"/>
</dbReference>
<feature type="compositionally biased region" description="Basic and acidic residues" evidence="1">
    <location>
        <begin position="1"/>
        <end position="10"/>
    </location>
</feature>
<accession>A0A426UW20</accession>
<name>A0A426UW20_9ACTN</name>
<feature type="region of interest" description="Disordered" evidence="1">
    <location>
        <begin position="32"/>
        <end position="55"/>
    </location>
</feature>
<proteinExistence type="predicted"/>
<dbReference type="Proteomes" id="UP000277256">
    <property type="component" value="Unassembled WGS sequence"/>
</dbReference>
<dbReference type="Gene3D" id="1.20.120.450">
    <property type="entry name" value="dinb family like domain"/>
    <property type="match status" value="1"/>
</dbReference>
<protein>
    <submittedName>
        <fullName evidence="3">Maleylpyruvate isomerase family mycothiol-dependent enzyme</fullName>
    </submittedName>
</protein>
<comment type="caution">
    <text evidence="3">The sequence shown here is derived from an EMBL/GenBank/DDBJ whole genome shotgun (WGS) entry which is preliminary data.</text>
</comment>
<evidence type="ECO:0000256" key="1">
    <source>
        <dbReference type="SAM" id="MobiDB-lite"/>
    </source>
</evidence>
<dbReference type="GO" id="GO:0046872">
    <property type="term" value="F:metal ion binding"/>
    <property type="evidence" value="ECO:0007669"/>
    <property type="project" value="InterPro"/>
</dbReference>
<sequence length="270" mass="29116">MGRVLPDPHPHRLAPRTARHVRVRAPVRRVRLRRRSHSAESGPAASSDQAERGGQVTEANLPKAALWDAVFAERKALAADLAGLDEEAWRTPSLCEGLSVRELLAHLTAGASLSWPRWMLGVIKCRFDFDAQVDVQLRRRLGRSGAETLAAFEGVATSTTRPIPLKAMLGDIVVHGEDIRRPLGIRREHPVATVTAVAAYFQRTNLAVPSAKRAAGLRLEATDGPFRAGSGPLAAGPTIALVGAMTGRAVYCDELDGAGVPVLRERCESR</sequence>
<keyword evidence="4" id="KW-1185">Reference proteome</keyword>
<gene>
    <name evidence="3" type="ORF">EIW28_16720</name>
</gene>
<keyword evidence="3" id="KW-0670">Pyruvate</keyword>
<dbReference type="OrthoDB" id="5178565at2"/>
<feature type="region of interest" description="Disordered" evidence="1">
    <location>
        <begin position="1"/>
        <end position="20"/>
    </location>
</feature>
<dbReference type="SUPFAM" id="SSF109854">
    <property type="entry name" value="DinB/YfiT-like putative metalloenzymes"/>
    <property type="match status" value="1"/>
</dbReference>